<organism evidence="2 3">
    <name type="scientific">Thalassococcus lentus</name>
    <dbReference type="NCBI Taxonomy" id="1210524"/>
    <lineage>
        <taxon>Bacteria</taxon>
        <taxon>Pseudomonadati</taxon>
        <taxon>Pseudomonadota</taxon>
        <taxon>Alphaproteobacteria</taxon>
        <taxon>Rhodobacterales</taxon>
        <taxon>Roseobacteraceae</taxon>
        <taxon>Thalassococcus</taxon>
    </lineage>
</organism>
<sequence length="122" mass="13463">MNRETPILIRAKSAELPTPGTSQRPNAADTRANPIKRQTMRTITPAPDLGLVAGIPALLKSMLLVPRIVFASTKICCPQTHVANRHKYGGIWEMMRNLFKRGRTLDPAAKACIEPLPFAHLI</sequence>
<dbReference type="EMBL" id="JAQIOY010000002">
    <property type="protein sequence ID" value="MDA7424724.1"/>
    <property type="molecule type" value="Genomic_DNA"/>
</dbReference>
<evidence type="ECO:0000313" key="3">
    <source>
        <dbReference type="Proteomes" id="UP001210720"/>
    </source>
</evidence>
<proteinExistence type="predicted"/>
<accession>A0ABT4XRZ0</accession>
<comment type="caution">
    <text evidence="2">The sequence shown here is derived from an EMBL/GenBank/DDBJ whole genome shotgun (WGS) entry which is preliminary data.</text>
</comment>
<feature type="region of interest" description="Disordered" evidence="1">
    <location>
        <begin position="14"/>
        <end position="37"/>
    </location>
</feature>
<evidence type="ECO:0000256" key="1">
    <source>
        <dbReference type="SAM" id="MobiDB-lite"/>
    </source>
</evidence>
<gene>
    <name evidence="2" type="ORF">PFY00_08310</name>
</gene>
<dbReference type="Proteomes" id="UP001210720">
    <property type="component" value="Unassembled WGS sequence"/>
</dbReference>
<keyword evidence="3" id="KW-1185">Reference proteome</keyword>
<protein>
    <submittedName>
        <fullName evidence="2">Uncharacterized protein</fullName>
    </submittedName>
</protein>
<dbReference type="RefSeq" id="WP_271432070.1">
    <property type="nucleotide sequence ID" value="NZ_JAQIOY010000002.1"/>
</dbReference>
<evidence type="ECO:0000313" key="2">
    <source>
        <dbReference type="EMBL" id="MDA7424724.1"/>
    </source>
</evidence>
<reference evidence="2 3" key="1">
    <citation type="submission" date="2023-01" db="EMBL/GenBank/DDBJ databases">
        <title>Thalassococcus onchidii sp. nov., isolated from a marine invertebrate from the South China Sea.</title>
        <authorList>
            <person name="Xu S."/>
            <person name="Liu Z."/>
            <person name="Xu Y."/>
        </authorList>
    </citation>
    <scope>NUCLEOTIDE SEQUENCE [LARGE SCALE GENOMIC DNA]</scope>
    <source>
        <strain evidence="2 3">KCTC 32084</strain>
    </source>
</reference>
<name>A0ABT4XRZ0_9RHOB</name>